<comment type="caution">
    <text evidence="1">The sequence shown here is derived from an EMBL/GenBank/DDBJ whole genome shotgun (WGS) entry which is preliminary data.</text>
</comment>
<proteinExistence type="predicted"/>
<dbReference type="Proteomes" id="UP001420932">
    <property type="component" value="Unassembled WGS sequence"/>
</dbReference>
<name>A0AAP0NZB0_9MAGN</name>
<organism evidence="1 2">
    <name type="scientific">Stephania yunnanensis</name>
    <dbReference type="NCBI Taxonomy" id="152371"/>
    <lineage>
        <taxon>Eukaryota</taxon>
        <taxon>Viridiplantae</taxon>
        <taxon>Streptophyta</taxon>
        <taxon>Embryophyta</taxon>
        <taxon>Tracheophyta</taxon>
        <taxon>Spermatophyta</taxon>
        <taxon>Magnoliopsida</taxon>
        <taxon>Ranunculales</taxon>
        <taxon>Menispermaceae</taxon>
        <taxon>Menispermoideae</taxon>
        <taxon>Cissampelideae</taxon>
        <taxon>Stephania</taxon>
    </lineage>
</organism>
<evidence type="ECO:0000313" key="2">
    <source>
        <dbReference type="Proteomes" id="UP001420932"/>
    </source>
</evidence>
<keyword evidence="2" id="KW-1185">Reference proteome</keyword>
<gene>
    <name evidence="1" type="ORF">Syun_019323</name>
</gene>
<accession>A0AAP0NZB0</accession>
<evidence type="ECO:0000313" key="1">
    <source>
        <dbReference type="EMBL" id="KAK9121706.1"/>
    </source>
</evidence>
<protein>
    <submittedName>
        <fullName evidence="1">Uncharacterized protein</fullName>
    </submittedName>
</protein>
<dbReference type="EMBL" id="JBBNAF010000008">
    <property type="protein sequence ID" value="KAK9121706.1"/>
    <property type="molecule type" value="Genomic_DNA"/>
</dbReference>
<dbReference type="AlphaFoldDB" id="A0AAP0NZB0"/>
<reference evidence="1 2" key="1">
    <citation type="submission" date="2024-01" db="EMBL/GenBank/DDBJ databases">
        <title>Genome assemblies of Stephania.</title>
        <authorList>
            <person name="Yang L."/>
        </authorList>
    </citation>
    <scope>NUCLEOTIDE SEQUENCE [LARGE SCALE GENOMIC DNA]</scope>
    <source>
        <strain evidence="1">YNDBR</strain>
        <tissue evidence="1">Leaf</tissue>
    </source>
</reference>
<sequence length="160" mass="17586">MYLIIPNIHLYVVAKNGSNDKFNGPRRNEVVISVASVVDVLATSASDIPDESSPLFELCVESNDGVRLLSIASLNPLPLLLLLVTPPFSSIEDVAPPCETLVFTQAIHYHWHALLIVFWGYSPLAASFKRKSYASFRAVEPQSRDPAVLAYADLIRCCEG</sequence>